<feature type="transmembrane region" description="Helical" evidence="1">
    <location>
        <begin position="96"/>
        <end position="117"/>
    </location>
</feature>
<accession>A0A2T4I466</accession>
<dbReference type="EMBL" id="PHHF01000035">
    <property type="protein sequence ID" value="PTD24202.1"/>
    <property type="molecule type" value="Genomic_DNA"/>
</dbReference>
<feature type="transmembrane region" description="Helical" evidence="1">
    <location>
        <begin position="129"/>
        <end position="146"/>
    </location>
</feature>
<feature type="transmembrane region" description="Helical" evidence="1">
    <location>
        <begin position="21"/>
        <end position="41"/>
    </location>
</feature>
<reference evidence="2 3" key="1">
    <citation type="submission" date="2017-11" db="EMBL/GenBank/DDBJ databases">
        <title>Sphingomonas oleivorans sp. nov., isolated from oil-contaminated soil.</title>
        <authorList>
            <person name="Wang L."/>
            <person name="Chen L."/>
        </authorList>
    </citation>
    <scope>NUCLEOTIDE SEQUENCE [LARGE SCALE GENOMIC DNA]</scope>
    <source>
        <strain evidence="2 3">K101</strain>
    </source>
</reference>
<keyword evidence="1" id="KW-1133">Transmembrane helix</keyword>
<dbReference type="NCBIfam" id="NF038065">
    <property type="entry name" value="Pr6Pr"/>
    <property type="match status" value="1"/>
</dbReference>
<gene>
    <name evidence="2" type="ORF">CV103_08205</name>
</gene>
<evidence type="ECO:0008006" key="4">
    <source>
        <dbReference type="Google" id="ProtNLM"/>
    </source>
</evidence>
<dbReference type="AlphaFoldDB" id="A0A2T4I466"/>
<evidence type="ECO:0000256" key="1">
    <source>
        <dbReference type="SAM" id="Phobius"/>
    </source>
</evidence>
<sequence>MIAARGWEGGMADDAVGKAGRAAAGFGCLLGLAALALQAGLTIPAGMANGRSLGGAILFYLSFFTILSNGVLAAVHLATASRAPALAVLRRPAVRAGMMAAMLFVMAFYHFVLAASWAPAGWFKVADVALHYATPLHYAGWWLIFAPHGRTSWRSAGAMAAWPFAYALYAIARGAVVGEYPYPVLDAAALGYGRVAANVAGLLALFLVLCLAVIAADRRLGAVSRR</sequence>
<keyword evidence="3" id="KW-1185">Reference proteome</keyword>
<protein>
    <recommendedName>
        <fullName evidence="4">Integral membrane protein</fullName>
    </recommendedName>
</protein>
<dbReference type="InterPro" id="IPR049713">
    <property type="entry name" value="Pr6Pr-like"/>
</dbReference>
<dbReference type="Proteomes" id="UP000241206">
    <property type="component" value="Unassembled WGS sequence"/>
</dbReference>
<evidence type="ECO:0000313" key="3">
    <source>
        <dbReference type="Proteomes" id="UP000241206"/>
    </source>
</evidence>
<keyword evidence="1" id="KW-0812">Transmembrane</keyword>
<evidence type="ECO:0000313" key="2">
    <source>
        <dbReference type="EMBL" id="PTD24202.1"/>
    </source>
</evidence>
<feature type="transmembrane region" description="Helical" evidence="1">
    <location>
        <begin position="158"/>
        <end position="176"/>
    </location>
</feature>
<comment type="caution">
    <text evidence="2">The sequence shown here is derived from an EMBL/GenBank/DDBJ whole genome shotgun (WGS) entry which is preliminary data.</text>
</comment>
<proteinExistence type="predicted"/>
<feature type="transmembrane region" description="Helical" evidence="1">
    <location>
        <begin position="196"/>
        <end position="216"/>
    </location>
</feature>
<name>A0A2T4I466_9SPHN</name>
<organism evidence="2 3">
    <name type="scientific">Edaphosphingomonas fennica</name>
    <dbReference type="NCBI Taxonomy" id="114404"/>
    <lineage>
        <taxon>Bacteria</taxon>
        <taxon>Pseudomonadati</taxon>
        <taxon>Pseudomonadota</taxon>
        <taxon>Alphaproteobacteria</taxon>
        <taxon>Sphingomonadales</taxon>
        <taxon>Rhizorhabdaceae</taxon>
        <taxon>Edaphosphingomonas</taxon>
    </lineage>
</organism>
<keyword evidence="1" id="KW-0472">Membrane</keyword>
<feature type="transmembrane region" description="Helical" evidence="1">
    <location>
        <begin position="53"/>
        <end position="75"/>
    </location>
</feature>